<feature type="domain" description="Restriction endonuclease type IV Mrr" evidence="3">
    <location>
        <begin position="52"/>
        <end position="160"/>
    </location>
</feature>
<evidence type="ECO:0000256" key="2">
    <source>
        <dbReference type="SAM" id="Phobius"/>
    </source>
</evidence>
<dbReference type="AlphaFoldDB" id="A0A1U9R3K9"/>
<name>A0A1U9R3K9_STRNV</name>
<gene>
    <name evidence="4" type="ORF">BBN63_17700</name>
</gene>
<protein>
    <recommendedName>
        <fullName evidence="3">Restriction endonuclease type IV Mrr domain-containing protein</fullName>
    </recommendedName>
</protein>
<dbReference type="PANTHER" id="PTHR30015:SF6">
    <property type="entry name" value="SLL1429 PROTEIN"/>
    <property type="match status" value="1"/>
</dbReference>
<evidence type="ECO:0000313" key="4">
    <source>
        <dbReference type="EMBL" id="AQU71000.1"/>
    </source>
</evidence>
<feature type="region of interest" description="Disordered" evidence="1">
    <location>
        <begin position="177"/>
        <end position="196"/>
    </location>
</feature>
<keyword evidence="2" id="KW-0812">Transmembrane</keyword>
<dbReference type="InterPro" id="IPR007560">
    <property type="entry name" value="Restrct_endonuc_IV_Mrr"/>
</dbReference>
<dbReference type="GO" id="GO:0009307">
    <property type="term" value="P:DNA restriction-modification system"/>
    <property type="evidence" value="ECO:0007669"/>
    <property type="project" value="InterPro"/>
</dbReference>
<dbReference type="InterPro" id="IPR011856">
    <property type="entry name" value="tRNA_endonuc-like_dom_sf"/>
</dbReference>
<keyword evidence="5" id="KW-1185">Reference proteome</keyword>
<dbReference type="Gene3D" id="3.40.1350.10">
    <property type="match status" value="1"/>
</dbReference>
<dbReference type="GO" id="GO:0015666">
    <property type="term" value="F:restriction endodeoxyribonuclease activity"/>
    <property type="evidence" value="ECO:0007669"/>
    <property type="project" value="TreeGrafter"/>
</dbReference>
<feature type="transmembrane region" description="Helical" evidence="2">
    <location>
        <begin position="6"/>
        <end position="22"/>
    </location>
</feature>
<sequence>MWPYAAGAALTGAVGGVAWWLWRTDRLVRGRDARWREAEAIGAGQRSLAEVDAMSWQEFERYVADLCRRDGCTDVEVSGRSGDLGADVTGTLPDGRRLVVQCKHYAPHRYVPSGDMQKFVGTAWLHHKADVAVFAATCPFSEAALALAVQHDILAVHRDLLGLWNTGTPLPALLPLNGTGQGDRTHRKRWKDTYGT</sequence>
<dbReference type="InterPro" id="IPR011335">
    <property type="entry name" value="Restrct_endonuc-II-like"/>
</dbReference>
<dbReference type="KEGG" id="snw:BBN63_17700"/>
<accession>A0A1U9R3K9</accession>
<evidence type="ECO:0000259" key="3">
    <source>
        <dbReference type="Pfam" id="PF04471"/>
    </source>
</evidence>
<dbReference type="GO" id="GO:0003677">
    <property type="term" value="F:DNA binding"/>
    <property type="evidence" value="ECO:0007669"/>
    <property type="project" value="InterPro"/>
</dbReference>
<keyword evidence="2" id="KW-0472">Membrane</keyword>
<dbReference type="Pfam" id="PF04471">
    <property type="entry name" value="Mrr_cat"/>
    <property type="match status" value="1"/>
</dbReference>
<evidence type="ECO:0000256" key="1">
    <source>
        <dbReference type="SAM" id="MobiDB-lite"/>
    </source>
</evidence>
<proteinExistence type="predicted"/>
<evidence type="ECO:0000313" key="5">
    <source>
        <dbReference type="Proteomes" id="UP000189677"/>
    </source>
</evidence>
<dbReference type="Proteomes" id="UP000189677">
    <property type="component" value="Chromosome"/>
</dbReference>
<dbReference type="SUPFAM" id="SSF52980">
    <property type="entry name" value="Restriction endonuclease-like"/>
    <property type="match status" value="1"/>
</dbReference>
<reference evidence="4 5" key="1">
    <citation type="submission" date="2016-11" db="EMBL/GenBank/DDBJ databases">
        <title>Complete genome sequence of Streptomyces niveus SCSIO 3406.</title>
        <authorList>
            <person name="Zhu Q."/>
            <person name="Cheng W."/>
            <person name="Song Y."/>
            <person name="Li Q."/>
            <person name="Ju J."/>
        </authorList>
    </citation>
    <scope>NUCLEOTIDE SEQUENCE [LARGE SCALE GENOMIC DNA]</scope>
    <source>
        <strain evidence="4 5">SCSIO 3406</strain>
    </source>
</reference>
<keyword evidence="2" id="KW-1133">Transmembrane helix</keyword>
<dbReference type="PANTHER" id="PTHR30015">
    <property type="entry name" value="MRR RESTRICTION SYSTEM PROTEIN"/>
    <property type="match status" value="1"/>
</dbReference>
<dbReference type="EMBL" id="CP018047">
    <property type="protein sequence ID" value="AQU71000.1"/>
    <property type="molecule type" value="Genomic_DNA"/>
</dbReference>
<dbReference type="InterPro" id="IPR052906">
    <property type="entry name" value="Type_IV_Methyl-Rstrct_Enzyme"/>
</dbReference>
<organism evidence="4 5">
    <name type="scientific">Streptomyces niveus</name>
    <name type="common">Streptomyces spheroides</name>
    <dbReference type="NCBI Taxonomy" id="193462"/>
    <lineage>
        <taxon>Bacteria</taxon>
        <taxon>Bacillati</taxon>
        <taxon>Actinomycetota</taxon>
        <taxon>Actinomycetes</taxon>
        <taxon>Kitasatosporales</taxon>
        <taxon>Streptomycetaceae</taxon>
        <taxon>Streptomyces</taxon>
    </lineage>
</organism>